<feature type="domain" description="YetF-like N-terminal transmembrane" evidence="9">
    <location>
        <begin position="7"/>
        <end position="78"/>
    </location>
</feature>
<dbReference type="Pfam" id="PF04239">
    <property type="entry name" value="DUF421"/>
    <property type="match status" value="1"/>
</dbReference>
<keyword evidence="11" id="KW-1185">Reference proteome</keyword>
<evidence type="ECO:0000256" key="6">
    <source>
        <dbReference type="ARBA" id="ARBA00023136"/>
    </source>
</evidence>
<keyword evidence="3" id="KW-1003">Cell membrane</keyword>
<sequence length="242" mass="27573">MNEAAVVAVRSIIAFGSLLIFARFLGKQQVSQITFFDYILGITIGSIAANLTTDLTSEAWPHWIGLITWTFMVFILQVVTLKWRKASVYLDGEPAIVIMNGKIMDGVMKKLRYRISDLQEQLREKGVFNLEEVEYAIIEKDGQISVMKKAEYMPLTAEAVHLKPRYKGLGTELIYDGVIIENNLQAVNHSKKWLEEKVKEHGYKDASEIFLAILDPSGAFFIDGYRDHFQHFTDISDYEGLQ</sequence>
<organism evidence="10 11">
    <name type="scientific">Bacillus mesophilum</name>
    <dbReference type="NCBI Taxonomy" id="1071718"/>
    <lineage>
        <taxon>Bacteria</taxon>
        <taxon>Bacillati</taxon>
        <taxon>Bacillota</taxon>
        <taxon>Bacilli</taxon>
        <taxon>Bacillales</taxon>
        <taxon>Bacillaceae</taxon>
        <taxon>Bacillus</taxon>
    </lineage>
</organism>
<keyword evidence="6 7" id="KW-0472">Membrane</keyword>
<protein>
    <submittedName>
        <fullName evidence="10">DUF421 domain-containing protein</fullName>
    </submittedName>
</protein>
<evidence type="ECO:0000256" key="5">
    <source>
        <dbReference type="ARBA" id="ARBA00022989"/>
    </source>
</evidence>
<feature type="transmembrane region" description="Helical" evidence="7">
    <location>
        <begin position="33"/>
        <end position="51"/>
    </location>
</feature>
<evidence type="ECO:0000313" key="10">
    <source>
        <dbReference type="EMBL" id="KAB2329860.1"/>
    </source>
</evidence>
<comment type="similarity">
    <text evidence="2">Belongs to the UPF0702 family.</text>
</comment>
<evidence type="ECO:0000256" key="7">
    <source>
        <dbReference type="SAM" id="Phobius"/>
    </source>
</evidence>
<evidence type="ECO:0000259" key="9">
    <source>
        <dbReference type="Pfam" id="PF20730"/>
    </source>
</evidence>
<evidence type="ECO:0000256" key="4">
    <source>
        <dbReference type="ARBA" id="ARBA00022692"/>
    </source>
</evidence>
<evidence type="ECO:0000256" key="2">
    <source>
        <dbReference type="ARBA" id="ARBA00006448"/>
    </source>
</evidence>
<comment type="subcellular location">
    <subcellularLocation>
        <location evidence="1">Cell membrane</location>
        <topology evidence="1">Multi-pass membrane protein</topology>
    </subcellularLocation>
</comment>
<evidence type="ECO:0000256" key="3">
    <source>
        <dbReference type="ARBA" id="ARBA00022475"/>
    </source>
</evidence>
<evidence type="ECO:0000313" key="11">
    <source>
        <dbReference type="Proteomes" id="UP000441354"/>
    </source>
</evidence>
<dbReference type="GO" id="GO:0005886">
    <property type="term" value="C:plasma membrane"/>
    <property type="evidence" value="ECO:0007669"/>
    <property type="project" value="UniProtKB-SubCell"/>
</dbReference>
<dbReference type="EMBL" id="WBOT01000010">
    <property type="protein sequence ID" value="KAB2329860.1"/>
    <property type="molecule type" value="Genomic_DNA"/>
</dbReference>
<feature type="transmembrane region" description="Helical" evidence="7">
    <location>
        <begin position="6"/>
        <end position="26"/>
    </location>
</feature>
<dbReference type="AlphaFoldDB" id="A0A7V7RII8"/>
<dbReference type="OrthoDB" id="9778331at2"/>
<keyword evidence="5 7" id="KW-1133">Transmembrane helix</keyword>
<keyword evidence="4 7" id="KW-0812">Transmembrane</keyword>
<dbReference type="InterPro" id="IPR007353">
    <property type="entry name" value="DUF421"/>
</dbReference>
<comment type="caution">
    <text evidence="10">The sequence shown here is derived from an EMBL/GenBank/DDBJ whole genome shotgun (WGS) entry which is preliminary data.</text>
</comment>
<accession>A0A7V7RII8</accession>
<dbReference type="Pfam" id="PF20730">
    <property type="entry name" value="YetF_N"/>
    <property type="match status" value="1"/>
</dbReference>
<dbReference type="RefSeq" id="WP_066445030.1">
    <property type="nucleotide sequence ID" value="NZ_WBOT01000010.1"/>
</dbReference>
<dbReference type="InterPro" id="IPR048454">
    <property type="entry name" value="YetF_N"/>
</dbReference>
<dbReference type="InterPro" id="IPR023090">
    <property type="entry name" value="UPF0702_alpha/beta_dom_sf"/>
</dbReference>
<dbReference type="Gene3D" id="3.30.240.20">
    <property type="entry name" value="bsu07140 like domains"/>
    <property type="match status" value="2"/>
</dbReference>
<evidence type="ECO:0000256" key="1">
    <source>
        <dbReference type="ARBA" id="ARBA00004651"/>
    </source>
</evidence>
<gene>
    <name evidence="10" type="ORF">F7732_20455</name>
</gene>
<dbReference type="PANTHER" id="PTHR34582:SF7">
    <property type="entry name" value="UPF0702 TRANSMEMBRANE PROTEIN YDFS"/>
    <property type="match status" value="1"/>
</dbReference>
<feature type="transmembrane region" description="Helical" evidence="7">
    <location>
        <begin position="63"/>
        <end position="81"/>
    </location>
</feature>
<feature type="domain" description="YetF C-terminal" evidence="8">
    <location>
        <begin position="82"/>
        <end position="212"/>
    </location>
</feature>
<reference evidence="10 11" key="1">
    <citation type="journal article" date="2014" name="Arch. Microbiol.">
        <title>Bacillus mesophilum sp. nov., strain IITR-54T, a novel 4-chlorobiphenyl dechlorinating bacterium.</title>
        <authorList>
            <person name="Manickam N."/>
            <person name="Singh N.K."/>
            <person name="Bajaj A."/>
            <person name="Kumar R.M."/>
            <person name="Kaur G."/>
            <person name="Kaur N."/>
            <person name="Bala M."/>
            <person name="Kumar A."/>
            <person name="Mayilraj S."/>
        </authorList>
    </citation>
    <scope>NUCLEOTIDE SEQUENCE [LARGE SCALE GENOMIC DNA]</scope>
    <source>
        <strain evidence="10 11">IITR-54</strain>
    </source>
</reference>
<dbReference type="PANTHER" id="PTHR34582">
    <property type="entry name" value="UPF0702 TRANSMEMBRANE PROTEIN YCAP"/>
    <property type="match status" value="1"/>
</dbReference>
<proteinExistence type="inferred from homology"/>
<name>A0A7V7RII8_9BACI</name>
<evidence type="ECO:0000259" key="8">
    <source>
        <dbReference type="Pfam" id="PF04239"/>
    </source>
</evidence>
<dbReference type="Proteomes" id="UP000441354">
    <property type="component" value="Unassembled WGS sequence"/>
</dbReference>